<keyword evidence="3" id="KW-0560">Oxidoreductase</keyword>
<dbReference type="Gene3D" id="3.20.20.100">
    <property type="entry name" value="NADP-dependent oxidoreductase domain"/>
    <property type="match status" value="1"/>
</dbReference>
<dbReference type="PRINTS" id="PR00069">
    <property type="entry name" value="ALDKETRDTASE"/>
</dbReference>
<evidence type="ECO:0000256" key="4">
    <source>
        <dbReference type="PIRSR" id="PIRSR000097-1"/>
    </source>
</evidence>
<dbReference type="AlphaFoldDB" id="A0A4T0FNF1"/>
<dbReference type="OrthoDB" id="416253at2759"/>
<accession>A0A4T0FNF1</accession>
<evidence type="ECO:0000256" key="3">
    <source>
        <dbReference type="ARBA" id="ARBA00023002"/>
    </source>
</evidence>
<dbReference type="PANTHER" id="PTHR43827:SF3">
    <property type="entry name" value="NADP-DEPENDENT OXIDOREDUCTASE DOMAIN-CONTAINING PROTEIN"/>
    <property type="match status" value="1"/>
</dbReference>
<dbReference type="PROSITE" id="PS00062">
    <property type="entry name" value="ALDOKETO_REDUCTASE_2"/>
    <property type="match status" value="1"/>
</dbReference>
<dbReference type="Proteomes" id="UP000310189">
    <property type="component" value="Unassembled WGS sequence"/>
</dbReference>
<dbReference type="InterPro" id="IPR018170">
    <property type="entry name" value="Aldo/ket_reductase_CS"/>
</dbReference>
<dbReference type="InterPro" id="IPR036812">
    <property type="entry name" value="NAD(P)_OxRdtase_dom_sf"/>
</dbReference>
<evidence type="ECO:0000313" key="8">
    <source>
        <dbReference type="EMBL" id="TIA90167.1"/>
    </source>
</evidence>
<organism evidence="8 9">
    <name type="scientific">Wallemia hederae</name>
    <dbReference type="NCBI Taxonomy" id="1540922"/>
    <lineage>
        <taxon>Eukaryota</taxon>
        <taxon>Fungi</taxon>
        <taxon>Dikarya</taxon>
        <taxon>Basidiomycota</taxon>
        <taxon>Wallemiomycotina</taxon>
        <taxon>Wallemiomycetes</taxon>
        <taxon>Wallemiales</taxon>
        <taxon>Wallemiaceae</taxon>
        <taxon>Wallemia</taxon>
    </lineage>
</organism>
<feature type="domain" description="NADP-dependent oxidoreductase" evidence="7">
    <location>
        <begin position="24"/>
        <end position="262"/>
    </location>
</feature>
<dbReference type="PANTHER" id="PTHR43827">
    <property type="entry name" value="2,5-DIKETO-D-GLUCONIC ACID REDUCTASE"/>
    <property type="match status" value="1"/>
</dbReference>
<dbReference type="Pfam" id="PF00248">
    <property type="entry name" value="Aldo_ket_red"/>
    <property type="match status" value="1"/>
</dbReference>
<protein>
    <recommendedName>
        <fullName evidence="7">NADP-dependent oxidoreductase domain-containing protein</fullName>
    </recommendedName>
</protein>
<feature type="active site" description="Proton donor" evidence="4">
    <location>
        <position position="52"/>
    </location>
</feature>
<feature type="binding site" evidence="5">
    <location>
        <position position="105"/>
    </location>
    <ligand>
        <name>substrate</name>
    </ligand>
</feature>
<evidence type="ECO:0000256" key="2">
    <source>
        <dbReference type="ARBA" id="ARBA00022857"/>
    </source>
</evidence>
<evidence type="ECO:0000256" key="1">
    <source>
        <dbReference type="ARBA" id="ARBA00007905"/>
    </source>
</evidence>
<dbReference type="GO" id="GO:0016616">
    <property type="term" value="F:oxidoreductase activity, acting on the CH-OH group of donors, NAD or NADP as acceptor"/>
    <property type="evidence" value="ECO:0007669"/>
    <property type="project" value="UniProtKB-ARBA"/>
</dbReference>
<dbReference type="CDD" id="cd19120">
    <property type="entry name" value="AKR_AKR3C2-3"/>
    <property type="match status" value="1"/>
</dbReference>
<name>A0A4T0FNF1_9BASI</name>
<reference evidence="8 9" key="1">
    <citation type="submission" date="2019-03" db="EMBL/GenBank/DDBJ databases">
        <title>Sequencing 23 genomes of Wallemia ichthyophaga.</title>
        <authorList>
            <person name="Gostincar C."/>
        </authorList>
    </citation>
    <scope>NUCLEOTIDE SEQUENCE [LARGE SCALE GENOMIC DNA]</scope>
    <source>
        <strain evidence="8 9">EXF-5753</strain>
    </source>
</reference>
<keyword evidence="9" id="KW-1185">Reference proteome</keyword>
<dbReference type="InterPro" id="IPR023210">
    <property type="entry name" value="NADP_OxRdtase_dom"/>
</dbReference>
<feature type="site" description="Lowers pKa of active site Tyr" evidence="6">
    <location>
        <position position="77"/>
    </location>
</feature>
<proteinExistence type="inferred from homology"/>
<dbReference type="SUPFAM" id="SSF51430">
    <property type="entry name" value="NAD(P)-linked oxidoreductase"/>
    <property type="match status" value="1"/>
</dbReference>
<keyword evidence="2" id="KW-0521">NADP</keyword>
<gene>
    <name evidence="8" type="ORF">E3P99_01677</name>
</gene>
<evidence type="ECO:0000313" key="9">
    <source>
        <dbReference type="Proteomes" id="UP000310189"/>
    </source>
</evidence>
<evidence type="ECO:0000256" key="5">
    <source>
        <dbReference type="PIRSR" id="PIRSR000097-2"/>
    </source>
</evidence>
<dbReference type="PIRSF" id="PIRSF000097">
    <property type="entry name" value="AKR"/>
    <property type="match status" value="1"/>
</dbReference>
<dbReference type="InterPro" id="IPR020471">
    <property type="entry name" value="AKR"/>
</dbReference>
<comment type="caution">
    <text evidence="8">The sequence shown here is derived from an EMBL/GenBank/DDBJ whole genome shotgun (WGS) entry which is preliminary data.</text>
</comment>
<dbReference type="FunFam" id="3.20.20.100:FF:000002">
    <property type="entry name" value="2,5-diketo-D-gluconic acid reductase A"/>
    <property type="match status" value="1"/>
</dbReference>
<evidence type="ECO:0000256" key="6">
    <source>
        <dbReference type="PIRSR" id="PIRSR000097-3"/>
    </source>
</evidence>
<sequence length="277" mass="31166">MSFFGKVKFSDNKTAPSPAYGTGTALKGRDATESVLRALRSGLRHIDCAQFYENESSVGQAIKESGIPRSELFITTKWAKGDINQALQTSLRELGIDYVDLYLIHGSNFAEAVGINESWGIMESLQKEGLAKSIGVSNYRIKDLDELLSKASVKPVINQVEFHPFVFDKVGELLEYSNKHDIKLASYAGLAPITKTRNEDFDKLIAQLTTKYKQSEQAILYNWIRKHGVLVVTTTSKQERLDEIKSLAIDLADEDVKAIDHVGSRYHHRYYMSHMDE</sequence>
<dbReference type="InterPro" id="IPR044494">
    <property type="entry name" value="AKR3C2/3"/>
</dbReference>
<evidence type="ECO:0000259" key="7">
    <source>
        <dbReference type="Pfam" id="PF00248"/>
    </source>
</evidence>
<comment type="similarity">
    <text evidence="1">Belongs to the aldo/keto reductase family.</text>
</comment>
<dbReference type="EMBL" id="SPNW01000021">
    <property type="protein sequence ID" value="TIA90167.1"/>
    <property type="molecule type" value="Genomic_DNA"/>
</dbReference>
<dbReference type="GO" id="GO:0016652">
    <property type="term" value="F:oxidoreductase activity, acting on NAD(P)H as acceptor"/>
    <property type="evidence" value="ECO:0007669"/>
    <property type="project" value="InterPro"/>
</dbReference>